<dbReference type="SUPFAM" id="SSF46785">
    <property type="entry name" value="Winged helix' DNA-binding domain"/>
    <property type="match status" value="2"/>
</dbReference>
<comment type="function">
    <text evidence="5">Participates in chromosomal partition during cell division. May act via the formation of a condensin-like complex containing Smc and ScpA that pull DNA away from mid-cell into both cell halves.</text>
</comment>
<evidence type="ECO:0000256" key="6">
    <source>
        <dbReference type="SAM" id="Coils"/>
    </source>
</evidence>
<dbReference type="InterPro" id="IPR036390">
    <property type="entry name" value="WH_DNA-bd_sf"/>
</dbReference>
<comment type="subunit">
    <text evidence="5">Homodimer. Homodimerization may be required to stabilize the binding of ScpA to the Smc head domains. Component of a cohesin-like complex composed of ScpA, ScpB and the Smc homodimer, in which ScpA and ScpB bind to the head domain of Smc. The presence of the three proteins is required for the association of the complex with DNA.</text>
</comment>
<dbReference type="NCBIfam" id="TIGR00281">
    <property type="entry name" value="SMC-Scp complex subunit ScpB"/>
    <property type="match status" value="1"/>
</dbReference>
<dbReference type="PANTHER" id="PTHR34298">
    <property type="entry name" value="SEGREGATION AND CONDENSATION PROTEIN B"/>
    <property type="match status" value="1"/>
</dbReference>
<organism evidence="7 8">
    <name type="scientific">Clostridium celatum DSM 1785</name>
    <dbReference type="NCBI Taxonomy" id="545697"/>
    <lineage>
        <taxon>Bacteria</taxon>
        <taxon>Bacillati</taxon>
        <taxon>Bacillota</taxon>
        <taxon>Clostridia</taxon>
        <taxon>Eubacteriales</taxon>
        <taxon>Clostridiaceae</taxon>
        <taxon>Clostridium</taxon>
    </lineage>
</organism>
<dbReference type="Proteomes" id="UP000010420">
    <property type="component" value="Unassembled WGS sequence"/>
</dbReference>
<dbReference type="AlphaFoldDB" id="L1QHI2"/>
<comment type="caution">
    <text evidence="7">The sequence shown here is derived from an EMBL/GenBank/DDBJ whole genome shotgun (WGS) entry which is preliminary data.</text>
</comment>
<evidence type="ECO:0000256" key="4">
    <source>
        <dbReference type="ARBA" id="ARBA00023306"/>
    </source>
</evidence>
<dbReference type="EMBL" id="AMEZ01000048">
    <property type="protein sequence ID" value="EKY27047.1"/>
    <property type="molecule type" value="Genomic_DNA"/>
</dbReference>
<accession>L1QHI2</accession>
<dbReference type="STRING" id="545697.HMPREF0216_01650"/>
<dbReference type="eggNOG" id="COG1386">
    <property type="taxonomic scope" value="Bacteria"/>
</dbReference>
<dbReference type="GO" id="GO:0051304">
    <property type="term" value="P:chromosome separation"/>
    <property type="evidence" value="ECO:0007669"/>
    <property type="project" value="InterPro"/>
</dbReference>
<keyword evidence="8" id="KW-1185">Reference proteome</keyword>
<dbReference type="Pfam" id="PF04079">
    <property type="entry name" value="SMC_ScpB"/>
    <property type="match status" value="1"/>
</dbReference>
<dbReference type="GO" id="GO:0051301">
    <property type="term" value="P:cell division"/>
    <property type="evidence" value="ECO:0007669"/>
    <property type="project" value="UniProtKB-KW"/>
</dbReference>
<feature type="coiled-coil region" evidence="6">
    <location>
        <begin position="37"/>
        <end position="68"/>
    </location>
</feature>
<keyword evidence="2 5" id="KW-0132">Cell division</keyword>
<proteinExistence type="inferred from homology"/>
<dbReference type="Gene3D" id="1.10.10.10">
    <property type="entry name" value="Winged helix-like DNA-binding domain superfamily/Winged helix DNA-binding domain"/>
    <property type="match status" value="2"/>
</dbReference>
<evidence type="ECO:0000256" key="1">
    <source>
        <dbReference type="ARBA" id="ARBA00022490"/>
    </source>
</evidence>
<evidence type="ECO:0000256" key="3">
    <source>
        <dbReference type="ARBA" id="ARBA00022829"/>
    </source>
</evidence>
<dbReference type="HOGENOM" id="CLU_045647_5_3_9"/>
<dbReference type="GO" id="GO:0005737">
    <property type="term" value="C:cytoplasm"/>
    <property type="evidence" value="ECO:0007669"/>
    <property type="project" value="UniProtKB-SubCell"/>
</dbReference>
<dbReference type="GO" id="GO:0006260">
    <property type="term" value="P:DNA replication"/>
    <property type="evidence" value="ECO:0007669"/>
    <property type="project" value="UniProtKB-UniRule"/>
</dbReference>
<dbReference type="HAMAP" id="MF_01804">
    <property type="entry name" value="ScpB"/>
    <property type="match status" value="1"/>
</dbReference>
<keyword evidence="3 5" id="KW-0159">Chromosome partition</keyword>
<evidence type="ECO:0000313" key="8">
    <source>
        <dbReference type="Proteomes" id="UP000010420"/>
    </source>
</evidence>
<keyword evidence="1 5" id="KW-0963">Cytoplasm</keyword>
<dbReference type="PANTHER" id="PTHR34298:SF2">
    <property type="entry name" value="SEGREGATION AND CONDENSATION PROTEIN B"/>
    <property type="match status" value="1"/>
</dbReference>
<keyword evidence="4 5" id="KW-0131">Cell cycle</keyword>
<dbReference type="PATRIC" id="fig|545697.3.peg.1625"/>
<comment type="subcellular location">
    <subcellularLocation>
        <location evidence="5">Cytoplasm</location>
    </subcellularLocation>
    <text evidence="5">Associated with two foci at the outer edges of the nucleoid region in young cells, and at four foci within both cell halves in older cells.</text>
</comment>
<dbReference type="RefSeq" id="WP_005213179.1">
    <property type="nucleotide sequence ID" value="NZ_KB291640.1"/>
</dbReference>
<evidence type="ECO:0000256" key="2">
    <source>
        <dbReference type="ARBA" id="ARBA00022618"/>
    </source>
</evidence>
<reference evidence="7 8" key="1">
    <citation type="submission" date="2012-05" db="EMBL/GenBank/DDBJ databases">
        <authorList>
            <person name="Weinstock G."/>
            <person name="Sodergren E."/>
            <person name="Lobos E.A."/>
            <person name="Fulton L."/>
            <person name="Fulton R."/>
            <person name="Courtney L."/>
            <person name="Fronick C."/>
            <person name="O'Laughlin M."/>
            <person name="Godfrey J."/>
            <person name="Wilson R.M."/>
            <person name="Miner T."/>
            <person name="Farmer C."/>
            <person name="Delehaunty K."/>
            <person name="Cordes M."/>
            <person name="Minx P."/>
            <person name="Tomlinson C."/>
            <person name="Chen J."/>
            <person name="Wollam A."/>
            <person name="Pepin K.H."/>
            <person name="Bhonagiri V."/>
            <person name="Zhang X."/>
            <person name="Suruliraj S."/>
            <person name="Warren W."/>
            <person name="Mitreva M."/>
            <person name="Mardis E.R."/>
            <person name="Wilson R.K."/>
        </authorList>
    </citation>
    <scope>NUCLEOTIDE SEQUENCE [LARGE SCALE GENOMIC DNA]</scope>
    <source>
        <strain evidence="7 8">DSM 1785</strain>
    </source>
</reference>
<dbReference type="OrthoDB" id="9806226at2"/>
<dbReference type="InterPro" id="IPR005234">
    <property type="entry name" value="ScpB_csome_segregation"/>
</dbReference>
<evidence type="ECO:0000256" key="5">
    <source>
        <dbReference type="HAMAP-Rule" id="MF_01804"/>
    </source>
</evidence>
<protein>
    <recommendedName>
        <fullName evidence="5">Segregation and condensation protein B</fullName>
    </recommendedName>
</protein>
<evidence type="ECO:0000313" key="7">
    <source>
        <dbReference type="EMBL" id="EKY27047.1"/>
    </source>
</evidence>
<dbReference type="InterPro" id="IPR036388">
    <property type="entry name" value="WH-like_DNA-bd_sf"/>
</dbReference>
<sequence length="212" mass="23841">MSSIDVTQYEFEEVSRKAKIKSAVEAMLFASGEPLSLKDLSHNLEIQAKALEEILKEMINDYEDENRGIKLIAINDGYQLVTKAENSDFIQKLLKKNRRQSLSQASIESLAIIAYKQPITRIDIDEIRGVKSESAIQKLVEKNLIKDIGRLEVPGRPILYGTTDEFLIQFGLETLKELPSLDLYSDAETENSLDMLNKAISEMGEVAVTEDS</sequence>
<name>L1QHI2_9CLOT</name>
<gene>
    <name evidence="5" type="primary">scpB</name>
    <name evidence="7" type="ORF">HMPREF0216_01650</name>
</gene>
<comment type="similarity">
    <text evidence="5">Belongs to the ScpB family.</text>
</comment>
<dbReference type="PIRSF" id="PIRSF019345">
    <property type="entry name" value="ScpB"/>
    <property type="match status" value="1"/>
</dbReference>
<keyword evidence="6" id="KW-0175">Coiled coil</keyword>